<dbReference type="Proteomes" id="UP000464954">
    <property type="component" value="Chromosome"/>
</dbReference>
<evidence type="ECO:0000256" key="6">
    <source>
        <dbReference type="HAMAP-Rule" id="MF_00337"/>
    </source>
</evidence>
<dbReference type="NCBIfam" id="TIGR01280">
    <property type="entry name" value="xseB"/>
    <property type="match status" value="1"/>
</dbReference>
<dbReference type="GO" id="GO:0005829">
    <property type="term" value="C:cytosol"/>
    <property type="evidence" value="ECO:0007669"/>
    <property type="project" value="TreeGrafter"/>
</dbReference>
<evidence type="ECO:0000256" key="4">
    <source>
        <dbReference type="ARBA" id="ARBA00022801"/>
    </source>
</evidence>
<dbReference type="PANTHER" id="PTHR34137">
    <property type="entry name" value="EXODEOXYRIBONUCLEASE 7 SMALL SUBUNIT"/>
    <property type="match status" value="1"/>
</dbReference>
<evidence type="ECO:0000256" key="5">
    <source>
        <dbReference type="ARBA" id="ARBA00022839"/>
    </source>
</evidence>
<dbReference type="HAMAP" id="MF_00337">
    <property type="entry name" value="Exonuc_7_S"/>
    <property type="match status" value="1"/>
</dbReference>
<dbReference type="Pfam" id="PF02609">
    <property type="entry name" value="Exonuc_VII_S"/>
    <property type="match status" value="1"/>
</dbReference>
<dbReference type="NCBIfam" id="NF002140">
    <property type="entry name" value="PRK00977.1-4"/>
    <property type="match status" value="1"/>
</dbReference>
<reference evidence="7 8" key="1">
    <citation type="submission" date="2020-01" db="EMBL/GenBank/DDBJ databases">
        <title>Ponticoccus aerotolerans gen. nov., sp. nov., an anaerobic bacterium and proposal of Ponticoccusceae fam. nov., Ponticoccusles ord. nov. and Ponticoccuse classis nov. in the phylum Kiritimatiellaeota.</title>
        <authorList>
            <person name="Zhou L.Y."/>
            <person name="Du Z.J."/>
        </authorList>
    </citation>
    <scope>NUCLEOTIDE SEQUENCE [LARGE SCALE GENOMIC DNA]</scope>
    <source>
        <strain evidence="7 8">S-5007</strain>
    </source>
</reference>
<name>A0A6P1M6E7_9BACT</name>
<dbReference type="EC" id="3.1.11.6" evidence="6"/>
<comment type="catalytic activity">
    <reaction evidence="6">
        <text>Exonucleolytic cleavage in either 5'- to 3'- or 3'- to 5'-direction to yield nucleoside 5'-phosphates.</text>
        <dbReference type="EC" id="3.1.11.6"/>
    </reaction>
</comment>
<comment type="similarity">
    <text evidence="1 6">Belongs to the XseB family.</text>
</comment>
<evidence type="ECO:0000256" key="3">
    <source>
        <dbReference type="ARBA" id="ARBA00022722"/>
    </source>
</evidence>
<dbReference type="InterPro" id="IPR037004">
    <property type="entry name" value="Exonuc_VII_ssu_sf"/>
</dbReference>
<organism evidence="7 8">
    <name type="scientific">Tichowtungia aerotolerans</name>
    <dbReference type="NCBI Taxonomy" id="2697043"/>
    <lineage>
        <taxon>Bacteria</taxon>
        <taxon>Pseudomonadati</taxon>
        <taxon>Kiritimatiellota</taxon>
        <taxon>Tichowtungiia</taxon>
        <taxon>Tichowtungiales</taxon>
        <taxon>Tichowtungiaceae</taxon>
        <taxon>Tichowtungia</taxon>
    </lineage>
</organism>
<keyword evidence="4 6" id="KW-0378">Hydrolase</keyword>
<dbReference type="GO" id="GO:0009318">
    <property type="term" value="C:exodeoxyribonuclease VII complex"/>
    <property type="evidence" value="ECO:0007669"/>
    <property type="project" value="UniProtKB-UniRule"/>
</dbReference>
<keyword evidence="8" id="KW-1185">Reference proteome</keyword>
<accession>A0A6P1M6E7</accession>
<comment type="function">
    <text evidence="6">Bidirectionally degrades single-stranded DNA into large acid-insoluble oligonucleotides, which are then degraded further into small acid-soluble oligonucleotides.</text>
</comment>
<dbReference type="GO" id="GO:0006308">
    <property type="term" value="P:DNA catabolic process"/>
    <property type="evidence" value="ECO:0007669"/>
    <property type="project" value="UniProtKB-UniRule"/>
</dbReference>
<protein>
    <recommendedName>
        <fullName evidence="6">Exodeoxyribonuclease 7 small subunit</fullName>
        <ecNumber evidence="6">3.1.11.6</ecNumber>
    </recommendedName>
    <alternativeName>
        <fullName evidence="6">Exodeoxyribonuclease VII small subunit</fullName>
        <shortName evidence="6">Exonuclease VII small subunit</shortName>
    </alternativeName>
</protein>
<evidence type="ECO:0000313" key="7">
    <source>
        <dbReference type="EMBL" id="QHI68174.1"/>
    </source>
</evidence>
<sequence length="81" mass="9158">MEGPVMTEKTVDFEKSMERLETIVNEMESGELPLEQMIKHFEEGSKLVTLCSTKLTEVEQKIEKLVKKGDGLGTEPFEPQA</sequence>
<dbReference type="InterPro" id="IPR003761">
    <property type="entry name" value="Exonuc_VII_S"/>
</dbReference>
<evidence type="ECO:0000313" key="8">
    <source>
        <dbReference type="Proteomes" id="UP000464954"/>
    </source>
</evidence>
<dbReference type="GO" id="GO:0008855">
    <property type="term" value="F:exodeoxyribonuclease VII activity"/>
    <property type="evidence" value="ECO:0007669"/>
    <property type="project" value="UniProtKB-UniRule"/>
</dbReference>
<gene>
    <name evidence="6 7" type="primary">xseB</name>
    <name evidence="7" type="ORF">GT409_01485</name>
</gene>
<proteinExistence type="inferred from homology"/>
<dbReference type="KEGG" id="taer:GT409_01485"/>
<comment type="subunit">
    <text evidence="6">Heterooligomer composed of large and small subunits.</text>
</comment>
<dbReference type="EMBL" id="CP047593">
    <property type="protein sequence ID" value="QHI68174.1"/>
    <property type="molecule type" value="Genomic_DNA"/>
</dbReference>
<dbReference type="PANTHER" id="PTHR34137:SF1">
    <property type="entry name" value="EXODEOXYRIBONUCLEASE 7 SMALL SUBUNIT"/>
    <property type="match status" value="1"/>
</dbReference>
<keyword evidence="3 6" id="KW-0540">Nuclease</keyword>
<keyword evidence="5 6" id="KW-0269">Exonuclease</keyword>
<evidence type="ECO:0000256" key="2">
    <source>
        <dbReference type="ARBA" id="ARBA00022490"/>
    </source>
</evidence>
<keyword evidence="2 6" id="KW-0963">Cytoplasm</keyword>
<dbReference type="SUPFAM" id="SSF116842">
    <property type="entry name" value="XseB-like"/>
    <property type="match status" value="1"/>
</dbReference>
<evidence type="ECO:0000256" key="1">
    <source>
        <dbReference type="ARBA" id="ARBA00009998"/>
    </source>
</evidence>
<comment type="subcellular location">
    <subcellularLocation>
        <location evidence="6">Cytoplasm</location>
    </subcellularLocation>
</comment>
<dbReference type="AlphaFoldDB" id="A0A6P1M6E7"/>
<dbReference type="Gene3D" id="1.10.287.1040">
    <property type="entry name" value="Exonuclease VII, small subunit"/>
    <property type="match status" value="1"/>
</dbReference>